<dbReference type="Proteomes" id="UP000252204">
    <property type="component" value="Unassembled WGS sequence"/>
</dbReference>
<evidence type="ECO:0000313" key="2">
    <source>
        <dbReference type="Proteomes" id="UP000252204"/>
    </source>
</evidence>
<comment type="caution">
    <text evidence="1">The sequence shown here is derived from an EMBL/GenBank/DDBJ whole genome shotgun (WGS) entry which is preliminary data.</text>
</comment>
<reference evidence="2" key="1">
    <citation type="submission" date="2018-06" db="EMBL/GenBank/DDBJ databases">
        <title>Whole genome sequencing of four bacterial strains from South Shetland trench revealing bio-synthetic gene clusters.</title>
        <authorList>
            <person name="Abdel-Mageed W.M."/>
            <person name="Lehri B."/>
            <person name="Jarmusch S."/>
            <person name="Miranda K."/>
            <person name="Goodfellow M."/>
            <person name="Jaspars M."/>
            <person name="Karlyshev A.V."/>
        </authorList>
    </citation>
    <scope>NUCLEOTIDE SEQUENCE [LARGE SCALE GENOMIC DNA]</scope>
    <source>
        <strain evidence="2">SST4</strain>
    </source>
</reference>
<dbReference type="EMBL" id="QNTU01000006">
    <property type="protein sequence ID" value="RBI67252.1"/>
    <property type="molecule type" value="Genomic_DNA"/>
</dbReference>
<accession>A0A365TMZ0</accession>
<proteinExistence type="predicted"/>
<name>A0A365TMZ0_9GAMM</name>
<sequence length="81" mass="9140">MMAVPIGYVTVDKPRLEKIENYLDRLVKGRGQPALAWSENDADINKIMGGCRTHYSQTNRRPILRLSKATSAPRKVNQDGE</sequence>
<gene>
    <name evidence="1" type="ORF">DQ400_11405</name>
</gene>
<protein>
    <submittedName>
        <fullName evidence="1">Uncharacterized protein</fullName>
    </submittedName>
</protein>
<dbReference type="AlphaFoldDB" id="A0A365TMZ0"/>
<keyword evidence="2" id="KW-1185">Reference proteome</keyword>
<evidence type="ECO:0000313" key="1">
    <source>
        <dbReference type="EMBL" id="RBI67252.1"/>
    </source>
</evidence>
<organism evidence="1 2">
    <name type="scientific">Vreelandella sulfidaeris</name>
    <dbReference type="NCBI Taxonomy" id="115553"/>
    <lineage>
        <taxon>Bacteria</taxon>
        <taxon>Pseudomonadati</taxon>
        <taxon>Pseudomonadota</taxon>
        <taxon>Gammaproteobacteria</taxon>
        <taxon>Oceanospirillales</taxon>
        <taxon>Halomonadaceae</taxon>
        <taxon>Vreelandella</taxon>
    </lineage>
</organism>